<dbReference type="Proteomes" id="UP001419084">
    <property type="component" value="Unassembled WGS sequence"/>
</dbReference>
<feature type="domain" description="DUF4314" evidence="2">
    <location>
        <begin position="8"/>
        <end position="72"/>
    </location>
</feature>
<dbReference type="InterPro" id="IPR025463">
    <property type="entry name" value="DUF4314"/>
</dbReference>
<comment type="caution">
    <text evidence="3">The sequence shown here is derived from an EMBL/GenBank/DDBJ whole genome shotgun (WGS) entry which is preliminary data.</text>
</comment>
<evidence type="ECO:0000313" key="4">
    <source>
        <dbReference type="Proteomes" id="UP001419084"/>
    </source>
</evidence>
<dbReference type="Pfam" id="PF14192">
    <property type="entry name" value="DUF4314"/>
    <property type="match status" value="1"/>
</dbReference>
<reference evidence="3 4" key="1">
    <citation type="journal article" date="2024" name="Int. J. Syst. Evol. Microbiol.">
        <title>Lacrimispora brassicae sp. nov. isolated from fermented cabbage, and proposal of Clostridium indicum Gundawar et al. 2019 and Clostridium methoxybenzovorans Mechichi et al. 1999 as heterotypic synonyms of Lacrimispora amygdalina (Parshina et al. 2003) Haas and Blanchard 2020 and Lacrimispora indolis (McClung and McCoy 1957) Haas and Blanchard 2020, respectively.</title>
        <authorList>
            <person name="Kobayashi H."/>
            <person name="Tanizawa Y."/>
            <person name="Sakamoto M."/>
            <person name="Ohkuma M."/>
            <person name="Tohno M."/>
        </authorList>
    </citation>
    <scope>NUCLEOTIDE SEQUENCE [LARGE SCALE GENOMIC DNA]</scope>
    <source>
        <strain evidence="3 4">DSM 12857</strain>
    </source>
</reference>
<proteinExistence type="predicted"/>
<gene>
    <name evidence="3" type="ORF">LAD12857_35450</name>
</gene>
<accession>A0ABQ5M9U4</accession>
<evidence type="ECO:0000313" key="3">
    <source>
        <dbReference type="EMBL" id="GLB31622.1"/>
    </source>
</evidence>
<name>A0ABQ5M9U4_9FIRM</name>
<dbReference type="InterPro" id="IPR024559">
    <property type="entry name" value="DUF3846"/>
</dbReference>
<organism evidence="3 4">
    <name type="scientific">Lacrimispora amygdalina</name>
    <dbReference type="NCBI Taxonomy" id="253257"/>
    <lineage>
        <taxon>Bacteria</taxon>
        <taxon>Bacillati</taxon>
        <taxon>Bacillota</taxon>
        <taxon>Clostridia</taxon>
        <taxon>Lachnospirales</taxon>
        <taxon>Lachnospiraceae</taxon>
        <taxon>Lacrimispora</taxon>
    </lineage>
</organism>
<keyword evidence="4" id="KW-1185">Reference proteome</keyword>
<dbReference type="Pfam" id="PF12957">
    <property type="entry name" value="DUF3846"/>
    <property type="match status" value="1"/>
</dbReference>
<evidence type="ECO:0008006" key="5">
    <source>
        <dbReference type="Google" id="ProtNLM"/>
    </source>
</evidence>
<dbReference type="EMBL" id="BRPJ01000074">
    <property type="protein sequence ID" value="GLB31622.1"/>
    <property type="molecule type" value="Genomic_DNA"/>
</dbReference>
<feature type="domain" description="DUF3846" evidence="1">
    <location>
        <begin position="91"/>
        <end position="188"/>
    </location>
</feature>
<dbReference type="RefSeq" id="WP_207715759.1">
    <property type="nucleotide sequence ID" value="NZ_BRPJ01000074.1"/>
</dbReference>
<evidence type="ECO:0000259" key="2">
    <source>
        <dbReference type="Pfam" id="PF14192"/>
    </source>
</evidence>
<protein>
    <recommendedName>
        <fullName evidence="5">DUF4314 domain-containing protein</fullName>
    </recommendedName>
</protein>
<evidence type="ECO:0000259" key="1">
    <source>
        <dbReference type="Pfam" id="PF12957"/>
    </source>
</evidence>
<sequence length="231" mass="26276">MEGFLKPYQVEQIKKKYPVGTKIQLDHMDGEKDMPDGLLGKVKFVDDQGQLHMKWQNGRTLALVPNVDSFHILREAENENSENNECPDGFIRVLVVEPHKNPFVSTVKNDYRAMQELVGGCIEFVPLSELNCHLYCNDEGKLNGLAGNRRMDNGDIICGTFFICTDDGEGNDASLSNEQIAYFSSRFHEPEFYSETEAHSFTMEVGYADSKEEFLRMLGIASQIDENDFER</sequence>